<organism evidence="3 4">
    <name type="scientific">Sediminibacillus halophilus</name>
    <dbReference type="NCBI Taxonomy" id="482461"/>
    <lineage>
        <taxon>Bacteria</taxon>
        <taxon>Bacillati</taxon>
        <taxon>Bacillota</taxon>
        <taxon>Bacilli</taxon>
        <taxon>Bacillales</taxon>
        <taxon>Bacillaceae</taxon>
        <taxon>Sediminibacillus</taxon>
    </lineage>
</organism>
<dbReference type="PANTHER" id="PTHR43384">
    <property type="entry name" value="SEPTUM SITE-DETERMINING PROTEIN MIND HOMOLOG, CHLOROPLASTIC-RELATED"/>
    <property type="match status" value="1"/>
</dbReference>
<dbReference type="GO" id="GO:0005829">
    <property type="term" value="C:cytosol"/>
    <property type="evidence" value="ECO:0007669"/>
    <property type="project" value="TreeGrafter"/>
</dbReference>
<dbReference type="Proteomes" id="UP000182347">
    <property type="component" value="Unassembled WGS sequence"/>
</dbReference>
<dbReference type="GO" id="GO:0009898">
    <property type="term" value="C:cytoplasmic side of plasma membrane"/>
    <property type="evidence" value="ECO:0007669"/>
    <property type="project" value="TreeGrafter"/>
</dbReference>
<sequence length="287" mass="31744">MYDQAANLRKKVEARREPKQAKTIAVVSGKGGVGKSNFAVNFCLSLSKKQKKVLLFDLDIGMGNIDVLLGKTSRLSIVDIFERQLPIQDVIEQISDSFAYISAGSGLSNIFAMGNEQFDYFIDQYELLTGLFDFIIFDMGAGITEGSANFLMAADEAIVVTTPEPTSLTDAYAMIKHITREDLNLPLFLLINRIPNQRIGKQTAARLQRVAGQFLGKELAILGMLPEDKAVVQAVISQTPFIEKSPKTAAAKAVREITDMFLDGDRPDSRRASSSFIKKLTHFIKER</sequence>
<gene>
    <name evidence="3" type="ORF">SAMN05216244_0589</name>
</gene>
<dbReference type="AlphaFoldDB" id="A0A1G9MHI5"/>
<dbReference type="CDD" id="cd02038">
    <property type="entry name" value="FlhG-like"/>
    <property type="match status" value="1"/>
</dbReference>
<evidence type="ECO:0000313" key="4">
    <source>
        <dbReference type="Proteomes" id="UP000182347"/>
    </source>
</evidence>
<keyword evidence="1" id="KW-0547">Nucleotide-binding</keyword>
<dbReference type="InterPro" id="IPR033875">
    <property type="entry name" value="FlhG"/>
</dbReference>
<keyword evidence="3" id="KW-0969">Cilium</keyword>
<evidence type="ECO:0000256" key="1">
    <source>
        <dbReference type="ARBA" id="ARBA00022741"/>
    </source>
</evidence>
<dbReference type="PIRSF" id="PIRSF003092">
    <property type="entry name" value="MinD"/>
    <property type="match status" value="1"/>
</dbReference>
<dbReference type="Pfam" id="PF10609">
    <property type="entry name" value="ParA"/>
    <property type="match status" value="1"/>
</dbReference>
<dbReference type="Gene3D" id="3.40.50.300">
    <property type="entry name" value="P-loop containing nucleotide triphosphate hydrolases"/>
    <property type="match status" value="1"/>
</dbReference>
<keyword evidence="2" id="KW-0067">ATP-binding</keyword>
<dbReference type="EMBL" id="FNHF01000001">
    <property type="protein sequence ID" value="SDL73594.1"/>
    <property type="molecule type" value="Genomic_DNA"/>
</dbReference>
<accession>A0A1G9MHI5</accession>
<dbReference type="OrthoDB" id="9816297at2"/>
<evidence type="ECO:0000313" key="3">
    <source>
        <dbReference type="EMBL" id="SDL73594.1"/>
    </source>
</evidence>
<dbReference type="STRING" id="482461.SAMN05216244_0589"/>
<dbReference type="InterPro" id="IPR033756">
    <property type="entry name" value="YlxH/NBP35"/>
</dbReference>
<proteinExistence type="predicted"/>
<dbReference type="SUPFAM" id="SSF52540">
    <property type="entry name" value="P-loop containing nucleoside triphosphate hydrolases"/>
    <property type="match status" value="1"/>
</dbReference>
<dbReference type="InterPro" id="IPR025501">
    <property type="entry name" value="MinD_FleN"/>
</dbReference>
<dbReference type="GO" id="GO:0051782">
    <property type="term" value="P:negative regulation of cell division"/>
    <property type="evidence" value="ECO:0007669"/>
    <property type="project" value="TreeGrafter"/>
</dbReference>
<keyword evidence="3" id="KW-0282">Flagellum</keyword>
<keyword evidence="3" id="KW-0966">Cell projection</keyword>
<name>A0A1G9MHI5_9BACI</name>
<reference evidence="4" key="1">
    <citation type="submission" date="2016-10" db="EMBL/GenBank/DDBJ databases">
        <authorList>
            <person name="Varghese N."/>
            <person name="Submissions S."/>
        </authorList>
    </citation>
    <scope>NUCLEOTIDE SEQUENCE [LARGE SCALE GENOMIC DNA]</scope>
    <source>
        <strain evidence="4">CGMCC 1.6199</strain>
    </source>
</reference>
<dbReference type="PANTHER" id="PTHR43384:SF4">
    <property type="entry name" value="CELLULOSE BIOSYNTHESIS PROTEIN BCSQ-RELATED"/>
    <property type="match status" value="1"/>
</dbReference>
<evidence type="ECO:0000256" key="2">
    <source>
        <dbReference type="ARBA" id="ARBA00022840"/>
    </source>
</evidence>
<dbReference type="InterPro" id="IPR050625">
    <property type="entry name" value="ParA/MinD_ATPase"/>
</dbReference>
<protein>
    <submittedName>
        <fullName evidence="3">Flagellar biosynthesis protein FlhG</fullName>
    </submittedName>
</protein>
<dbReference type="InterPro" id="IPR027417">
    <property type="entry name" value="P-loop_NTPase"/>
</dbReference>
<dbReference type="GO" id="GO:0005524">
    <property type="term" value="F:ATP binding"/>
    <property type="evidence" value="ECO:0007669"/>
    <property type="project" value="UniProtKB-KW"/>
</dbReference>
<keyword evidence="4" id="KW-1185">Reference proteome</keyword>
<dbReference type="GO" id="GO:0016887">
    <property type="term" value="F:ATP hydrolysis activity"/>
    <property type="evidence" value="ECO:0007669"/>
    <property type="project" value="TreeGrafter"/>
</dbReference>